<protein>
    <submittedName>
        <fullName evidence="1">Uncharacterized protein</fullName>
    </submittedName>
</protein>
<dbReference type="EMBL" id="BQNB010012929">
    <property type="protein sequence ID" value="GJT09697.1"/>
    <property type="molecule type" value="Genomic_DNA"/>
</dbReference>
<dbReference type="Proteomes" id="UP001151760">
    <property type="component" value="Unassembled WGS sequence"/>
</dbReference>
<organism evidence="1 2">
    <name type="scientific">Tanacetum coccineum</name>
    <dbReference type="NCBI Taxonomy" id="301880"/>
    <lineage>
        <taxon>Eukaryota</taxon>
        <taxon>Viridiplantae</taxon>
        <taxon>Streptophyta</taxon>
        <taxon>Embryophyta</taxon>
        <taxon>Tracheophyta</taxon>
        <taxon>Spermatophyta</taxon>
        <taxon>Magnoliopsida</taxon>
        <taxon>eudicotyledons</taxon>
        <taxon>Gunneridae</taxon>
        <taxon>Pentapetalae</taxon>
        <taxon>asterids</taxon>
        <taxon>campanulids</taxon>
        <taxon>Asterales</taxon>
        <taxon>Asteraceae</taxon>
        <taxon>Asteroideae</taxon>
        <taxon>Anthemideae</taxon>
        <taxon>Anthemidinae</taxon>
        <taxon>Tanacetum</taxon>
    </lineage>
</organism>
<comment type="caution">
    <text evidence="1">The sequence shown here is derived from an EMBL/GenBank/DDBJ whole genome shotgun (WGS) entry which is preliminary data.</text>
</comment>
<keyword evidence="2" id="KW-1185">Reference proteome</keyword>
<reference evidence="1" key="2">
    <citation type="submission" date="2022-01" db="EMBL/GenBank/DDBJ databases">
        <authorList>
            <person name="Yamashiro T."/>
            <person name="Shiraishi A."/>
            <person name="Satake H."/>
            <person name="Nakayama K."/>
        </authorList>
    </citation>
    <scope>NUCLEOTIDE SEQUENCE</scope>
</reference>
<sequence>MEAFIGGLPQSIEGNVTASKPQTLEEATNIAHRLMDPIIKRFFLCKKPIITNESLMIEGTPPTTTTIPIIVTKTTTPMIATTITTPTITSTKITTQITITITTATMITITSKIEDKNLLGLILPKNTMETFLYVQDAPYITQEFALSSVGLATKWFHTRPEKLQR</sequence>
<name>A0ABQ5B6X5_9ASTR</name>
<evidence type="ECO:0000313" key="1">
    <source>
        <dbReference type="EMBL" id="GJT09697.1"/>
    </source>
</evidence>
<proteinExistence type="predicted"/>
<reference evidence="1" key="1">
    <citation type="journal article" date="2022" name="Int. J. Mol. Sci.">
        <title>Draft Genome of Tanacetum Coccineum: Genomic Comparison of Closely Related Tanacetum-Family Plants.</title>
        <authorList>
            <person name="Yamashiro T."/>
            <person name="Shiraishi A."/>
            <person name="Nakayama K."/>
            <person name="Satake H."/>
        </authorList>
    </citation>
    <scope>NUCLEOTIDE SEQUENCE</scope>
</reference>
<accession>A0ABQ5B6X5</accession>
<evidence type="ECO:0000313" key="2">
    <source>
        <dbReference type="Proteomes" id="UP001151760"/>
    </source>
</evidence>
<gene>
    <name evidence="1" type="ORF">Tco_0856739</name>
</gene>